<feature type="active site" description="Acyl-ester intermediate" evidence="2">
    <location>
        <position position="233"/>
    </location>
</feature>
<evidence type="ECO:0000313" key="6">
    <source>
        <dbReference type="WBParaSite" id="Csp11.Scaffold581.g4579.t1"/>
    </source>
</evidence>
<feature type="active site" description="Charge relay system" evidence="2">
    <location>
        <position position="209"/>
    </location>
</feature>
<name>A0A1I7TCJ5_9PELO</name>
<dbReference type="InterPro" id="IPR023631">
    <property type="entry name" value="Amidase_dom"/>
</dbReference>
<dbReference type="InterPro" id="IPR036928">
    <property type="entry name" value="AS_sf"/>
</dbReference>
<keyword evidence="3" id="KW-1133">Transmembrane helix</keyword>
<dbReference type="Gene3D" id="3.90.1300.10">
    <property type="entry name" value="Amidase signature (AS) domain"/>
    <property type="match status" value="1"/>
</dbReference>
<evidence type="ECO:0000256" key="1">
    <source>
        <dbReference type="ARBA" id="ARBA00009199"/>
    </source>
</evidence>
<feature type="active site" description="Charge relay system" evidence="2">
    <location>
        <position position="134"/>
    </location>
</feature>
<dbReference type="PIRSF" id="PIRSF001221">
    <property type="entry name" value="Amidase_fungi"/>
    <property type="match status" value="1"/>
</dbReference>
<organism evidence="5 6">
    <name type="scientific">Caenorhabditis tropicalis</name>
    <dbReference type="NCBI Taxonomy" id="1561998"/>
    <lineage>
        <taxon>Eukaryota</taxon>
        <taxon>Metazoa</taxon>
        <taxon>Ecdysozoa</taxon>
        <taxon>Nematoda</taxon>
        <taxon>Chromadorea</taxon>
        <taxon>Rhabditida</taxon>
        <taxon>Rhabditina</taxon>
        <taxon>Rhabditomorpha</taxon>
        <taxon>Rhabditoidea</taxon>
        <taxon>Rhabditidae</taxon>
        <taxon>Peloderinae</taxon>
        <taxon>Caenorhabditis</taxon>
    </lineage>
</organism>
<evidence type="ECO:0000259" key="4">
    <source>
        <dbReference type="Pfam" id="PF01425"/>
    </source>
</evidence>
<accession>A0A1I7TCJ5</accession>
<feature type="transmembrane region" description="Helical" evidence="3">
    <location>
        <begin position="12"/>
        <end position="33"/>
    </location>
</feature>
<dbReference type="GO" id="GO:0012505">
    <property type="term" value="C:endomembrane system"/>
    <property type="evidence" value="ECO:0007669"/>
    <property type="project" value="TreeGrafter"/>
</dbReference>
<evidence type="ECO:0000256" key="2">
    <source>
        <dbReference type="PIRSR" id="PIRSR001221-1"/>
    </source>
</evidence>
<dbReference type="PANTHER" id="PTHR43372">
    <property type="entry name" value="FATTY-ACID AMIDE HYDROLASE"/>
    <property type="match status" value="1"/>
</dbReference>
<feature type="domain" description="Amidase" evidence="4">
    <location>
        <begin position="72"/>
        <end position="515"/>
    </location>
</feature>
<evidence type="ECO:0000313" key="5">
    <source>
        <dbReference type="Proteomes" id="UP000095282"/>
    </source>
</evidence>
<sequence>MQVPYRLKKAFLNLLLTISSIYFYTVRFTFWFINHFFRERVYVTPPTDRLLLISATQAVRMISKKEISSTALVESYIHRIEQVNNTINAVVVKCFDSARQEANEVDTFMALADEEDIQKKLQEKPLYGVPFTMKDALEVENEIITCGIFNRKNEKCDRTAEAIKRLKAAGGILLAVTNVPEVCMWVESVNTIYGRSKNPYDARRMTGGSSGGEGALLGAAGSVVGVGSDIGGSIRMPAFFNGVFGLKPTPGVIPLIGHVPEPTGYKTHMLRIGPMCRFAEDLPLMLRIMAGENARSLNLHEPVEGRKLRVFYMEGITGSPIIQPLEDEMRYALKRAVNFLERKYDIVAQRIELPSAKHVMEYFTLSMHEDTTDPAFNKLMLCTKGTKGEVNCFTELFKYMTGKSQHTLSGIIAGIIDSRDPPFSVSHTKDLLYKRDRLKRQVKELLGNDGILLFPSWPCTAMFHNEPILAPFNFCYTALWNVLSVPVVQCPLGLDSRGLPLGVQVIGNQYTDRNLIAIAQVLEEGFNGWTPAGPL</sequence>
<dbReference type="STRING" id="1561998.A0A1I7TCJ5"/>
<keyword evidence="3" id="KW-0472">Membrane</keyword>
<evidence type="ECO:0000256" key="3">
    <source>
        <dbReference type="SAM" id="Phobius"/>
    </source>
</evidence>
<comment type="similarity">
    <text evidence="1">Belongs to the amidase family.</text>
</comment>
<dbReference type="InterPro" id="IPR020556">
    <property type="entry name" value="Amidase_CS"/>
</dbReference>
<protein>
    <submittedName>
        <fullName evidence="6">Amidase domain-containing protein</fullName>
    </submittedName>
</protein>
<dbReference type="SUPFAM" id="SSF75304">
    <property type="entry name" value="Amidase signature (AS) enzymes"/>
    <property type="match status" value="1"/>
</dbReference>
<dbReference type="PANTHER" id="PTHR43372:SF4">
    <property type="entry name" value="FATTY-ACID AMIDE HYDROLASE 2"/>
    <property type="match status" value="1"/>
</dbReference>
<dbReference type="InterPro" id="IPR052739">
    <property type="entry name" value="FAAH2"/>
</dbReference>
<keyword evidence="3" id="KW-0812">Transmembrane</keyword>
<dbReference type="Proteomes" id="UP000095282">
    <property type="component" value="Unplaced"/>
</dbReference>
<dbReference type="Pfam" id="PF01425">
    <property type="entry name" value="Amidase"/>
    <property type="match status" value="1"/>
</dbReference>
<dbReference type="eggNOG" id="KOG1212">
    <property type="taxonomic scope" value="Eukaryota"/>
</dbReference>
<proteinExistence type="inferred from homology"/>
<dbReference type="PROSITE" id="PS00571">
    <property type="entry name" value="AMIDASES"/>
    <property type="match status" value="1"/>
</dbReference>
<keyword evidence="5" id="KW-1185">Reference proteome</keyword>
<dbReference type="WBParaSite" id="Csp11.Scaffold581.g4579.t1">
    <property type="protein sequence ID" value="Csp11.Scaffold581.g4579.t1"/>
    <property type="gene ID" value="Csp11.Scaffold581.g4579"/>
</dbReference>
<dbReference type="AlphaFoldDB" id="A0A1I7TCJ5"/>
<reference evidence="6" key="1">
    <citation type="submission" date="2016-11" db="UniProtKB">
        <authorList>
            <consortium name="WormBaseParasite"/>
        </authorList>
    </citation>
    <scope>IDENTIFICATION</scope>
</reference>